<comment type="caution">
    <text evidence="1">The sequence shown here is derived from an EMBL/GenBank/DDBJ whole genome shotgun (WGS) entry which is preliminary data.</text>
</comment>
<proteinExistence type="predicted"/>
<evidence type="ECO:0000313" key="1">
    <source>
        <dbReference type="EMBL" id="MBE6506283.1"/>
    </source>
</evidence>
<sequence length="185" mass="21908">MFKDYKSSIITEKIFKDFVKKEPYYEGRFDYYMEVIMKLHELNNINSVLEIGPYKLPFVIESDVMDFRNYVEDFPIKCGKFILHNCSKTPFPIEDKAYDLVIACQVIEHMGIYGQQVNFFNELERISNKALITLPYLWHSPLARDHHMIDKKMINVWSGGRTPTFELISGAENTLRILQLYEFDK</sequence>
<dbReference type="SUPFAM" id="SSF53335">
    <property type="entry name" value="S-adenosyl-L-methionine-dependent methyltransferases"/>
    <property type="match status" value="1"/>
</dbReference>
<dbReference type="Gene3D" id="3.40.50.150">
    <property type="entry name" value="Vaccinia Virus protein VP39"/>
    <property type="match status" value="1"/>
</dbReference>
<dbReference type="InterPro" id="IPR029063">
    <property type="entry name" value="SAM-dependent_MTases_sf"/>
</dbReference>
<dbReference type="RefSeq" id="WP_303737953.1">
    <property type="nucleotide sequence ID" value="NZ_SUTE01000108.1"/>
</dbReference>
<reference evidence="1" key="1">
    <citation type="submission" date="2019-04" db="EMBL/GenBank/DDBJ databases">
        <title>Evolution of Biomass-Degrading Anaerobic Consortia Revealed by Metagenomics.</title>
        <authorList>
            <person name="Peng X."/>
        </authorList>
    </citation>
    <scope>NUCLEOTIDE SEQUENCE</scope>
    <source>
        <strain evidence="1">SIG12</strain>
    </source>
</reference>
<gene>
    <name evidence="1" type="ORF">E7Z73_11245</name>
</gene>
<organism evidence="1 2">
    <name type="scientific">Methanobrevibacter millerae</name>
    <dbReference type="NCBI Taxonomy" id="230361"/>
    <lineage>
        <taxon>Archaea</taxon>
        <taxon>Methanobacteriati</taxon>
        <taxon>Methanobacteriota</taxon>
        <taxon>Methanomada group</taxon>
        <taxon>Methanobacteria</taxon>
        <taxon>Methanobacteriales</taxon>
        <taxon>Methanobacteriaceae</taxon>
        <taxon>Methanobrevibacter</taxon>
    </lineage>
</organism>
<evidence type="ECO:0000313" key="2">
    <source>
        <dbReference type="Proteomes" id="UP000762703"/>
    </source>
</evidence>
<dbReference type="Proteomes" id="UP000762703">
    <property type="component" value="Unassembled WGS sequence"/>
</dbReference>
<accession>A0A8T3VM50</accession>
<dbReference type="AlphaFoldDB" id="A0A8T3VM50"/>
<evidence type="ECO:0008006" key="3">
    <source>
        <dbReference type="Google" id="ProtNLM"/>
    </source>
</evidence>
<protein>
    <recommendedName>
        <fullName evidence="3">Methyltransferase domain-containing protein</fullName>
    </recommendedName>
</protein>
<name>A0A8T3VM50_9EURY</name>
<dbReference type="EMBL" id="SUTE01000108">
    <property type="protein sequence ID" value="MBE6506283.1"/>
    <property type="molecule type" value="Genomic_DNA"/>
</dbReference>